<dbReference type="PROSITE" id="PS51371">
    <property type="entry name" value="CBS"/>
    <property type="match status" value="2"/>
</dbReference>
<evidence type="ECO:0000313" key="5">
    <source>
        <dbReference type="Proteomes" id="UP000580474"/>
    </source>
</evidence>
<proteinExistence type="predicted"/>
<evidence type="ECO:0000313" key="4">
    <source>
        <dbReference type="EMBL" id="MBB5070603.1"/>
    </source>
</evidence>
<dbReference type="SUPFAM" id="SSF54631">
    <property type="entry name" value="CBS-domain pair"/>
    <property type="match status" value="1"/>
</dbReference>
<dbReference type="PANTHER" id="PTHR43080:SF2">
    <property type="entry name" value="CBS DOMAIN-CONTAINING PROTEIN"/>
    <property type="match status" value="1"/>
</dbReference>
<organism evidence="4 5">
    <name type="scientific">Saccharopolyspora gloriosae</name>
    <dbReference type="NCBI Taxonomy" id="455344"/>
    <lineage>
        <taxon>Bacteria</taxon>
        <taxon>Bacillati</taxon>
        <taxon>Actinomycetota</taxon>
        <taxon>Actinomycetes</taxon>
        <taxon>Pseudonocardiales</taxon>
        <taxon>Pseudonocardiaceae</taxon>
        <taxon>Saccharopolyspora</taxon>
    </lineage>
</organism>
<dbReference type="Pfam" id="PF00571">
    <property type="entry name" value="CBS"/>
    <property type="match status" value="2"/>
</dbReference>
<keyword evidence="5" id="KW-1185">Reference proteome</keyword>
<keyword evidence="1 2" id="KW-0129">CBS domain</keyword>
<name>A0A840NKD5_9PSEU</name>
<dbReference type="InterPro" id="IPR046342">
    <property type="entry name" value="CBS_dom_sf"/>
</dbReference>
<feature type="domain" description="CBS" evidence="3">
    <location>
        <begin position="8"/>
        <end position="65"/>
    </location>
</feature>
<dbReference type="Proteomes" id="UP000580474">
    <property type="component" value="Unassembled WGS sequence"/>
</dbReference>
<evidence type="ECO:0000256" key="1">
    <source>
        <dbReference type="ARBA" id="ARBA00023122"/>
    </source>
</evidence>
<feature type="domain" description="CBS" evidence="3">
    <location>
        <begin position="73"/>
        <end position="129"/>
    </location>
</feature>
<dbReference type="SMART" id="SM00116">
    <property type="entry name" value="CBS"/>
    <property type="match status" value="2"/>
</dbReference>
<accession>A0A840NKD5</accession>
<dbReference type="PANTHER" id="PTHR43080">
    <property type="entry name" value="CBS DOMAIN-CONTAINING PROTEIN CBSX3, MITOCHONDRIAL"/>
    <property type="match status" value="1"/>
</dbReference>
<dbReference type="RefSeq" id="WP_184480319.1">
    <property type="nucleotide sequence ID" value="NZ_JACHIV010000001.1"/>
</dbReference>
<dbReference type="Gene3D" id="3.10.580.10">
    <property type="entry name" value="CBS-domain"/>
    <property type="match status" value="1"/>
</dbReference>
<dbReference type="InterPro" id="IPR051257">
    <property type="entry name" value="Diverse_CBS-Domain"/>
</dbReference>
<protein>
    <submittedName>
        <fullName evidence="4">CBS domain-containing protein</fullName>
    </submittedName>
</protein>
<evidence type="ECO:0000256" key="2">
    <source>
        <dbReference type="PROSITE-ProRule" id="PRU00703"/>
    </source>
</evidence>
<dbReference type="AlphaFoldDB" id="A0A840NKD5"/>
<dbReference type="InterPro" id="IPR000644">
    <property type="entry name" value="CBS_dom"/>
</dbReference>
<reference evidence="4 5" key="1">
    <citation type="submission" date="2020-08" db="EMBL/GenBank/DDBJ databases">
        <title>Sequencing the genomes of 1000 actinobacteria strains.</title>
        <authorList>
            <person name="Klenk H.-P."/>
        </authorList>
    </citation>
    <scope>NUCLEOTIDE SEQUENCE [LARGE SCALE GENOMIC DNA]</scope>
    <source>
        <strain evidence="4 5">DSM 45582</strain>
    </source>
</reference>
<comment type="caution">
    <text evidence="4">The sequence shown here is derived from an EMBL/GenBank/DDBJ whole genome shotgun (WGS) entry which is preliminary data.</text>
</comment>
<gene>
    <name evidence="4" type="ORF">BJ969_003691</name>
</gene>
<dbReference type="EMBL" id="JACHIV010000001">
    <property type="protein sequence ID" value="MBB5070603.1"/>
    <property type="molecule type" value="Genomic_DNA"/>
</dbReference>
<evidence type="ECO:0000259" key="3">
    <source>
        <dbReference type="PROSITE" id="PS51371"/>
    </source>
</evidence>
<sequence>MTTAREIMTAQPECVATDDSLALAAQQMRRLGVGALPICGPDQKVKGVLTDRDIVVRGLGTGKDPGQTNSGSFNDGAAVTIGADDPVDELLDVMIEHQVKRLPVIDGSKLVGMVSIADVARNLSHPDAGRLVDALSMA</sequence>